<dbReference type="RefSeq" id="WP_089762397.1">
    <property type="nucleotide sequence ID" value="NZ_FNGO01000045.1"/>
</dbReference>
<evidence type="ECO:0008006" key="4">
    <source>
        <dbReference type="Google" id="ProtNLM"/>
    </source>
</evidence>
<keyword evidence="1" id="KW-0175">Coiled coil</keyword>
<name>A0A1G9TS79_9FIRM</name>
<organism evidence="2 3">
    <name type="scientific">Halarsenatibacter silvermanii</name>
    <dbReference type="NCBI Taxonomy" id="321763"/>
    <lineage>
        <taxon>Bacteria</taxon>
        <taxon>Bacillati</taxon>
        <taxon>Bacillota</taxon>
        <taxon>Clostridia</taxon>
        <taxon>Halanaerobiales</taxon>
        <taxon>Halarsenatibacteraceae</taxon>
        <taxon>Halarsenatibacter</taxon>
    </lineage>
</organism>
<accession>A0A1G9TS79</accession>
<dbReference type="Proteomes" id="UP000199476">
    <property type="component" value="Unassembled WGS sequence"/>
</dbReference>
<dbReference type="AlphaFoldDB" id="A0A1G9TS79"/>
<evidence type="ECO:0000313" key="2">
    <source>
        <dbReference type="EMBL" id="SDM50294.1"/>
    </source>
</evidence>
<feature type="coiled-coil region" evidence="1">
    <location>
        <begin position="45"/>
        <end position="72"/>
    </location>
</feature>
<evidence type="ECO:0000256" key="1">
    <source>
        <dbReference type="SAM" id="Coils"/>
    </source>
</evidence>
<protein>
    <recommendedName>
        <fullName evidence="4">DUF4351 domain-containing protein</fullName>
    </recommendedName>
</protein>
<evidence type="ECO:0000313" key="3">
    <source>
        <dbReference type="Proteomes" id="UP000199476"/>
    </source>
</evidence>
<dbReference type="EMBL" id="FNGO01000045">
    <property type="protein sequence ID" value="SDM50294.1"/>
    <property type="molecule type" value="Genomic_DNA"/>
</dbReference>
<sequence length="72" mass="8412">MSFFDDFKKEGMEKGRRKTLINTIVIQAPQLFAIEDTESLEAKLKDADIENLEEIRDNLLNYESKADIYDQL</sequence>
<reference evidence="2 3" key="1">
    <citation type="submission" date="2016-10" db="EMBL/GenBank/DDBJ databases">
        <authorList>
            <person name="de Groot N.N."/>
        </authorList>
    </citation>
    <scope>NUCLEOTIDE SEQUENCE [LARGE SCALE GENOMIC DNA]</scope>
    <source>
        <strain evidence="2 3">SLAS-1</strain>
    </source>
</reference>
<keyword evidence="3" id="KW-1185">Reference proteome</keyword>
<proteinExistence type="predicted"/>
<gene>
    <name evidence="2" type="ORF">SAMN04488692_1458</name>
</gene>